<dbReference type="Proteomes" id="UP000059188">
    <property type="component" value="Unassembled WGS sequence"/>
</dbReference>
<name>A0A0B7FV99_THACB</name>
<proteinExistence type="predicted"/>
<evidence type="ECO:0008006" key="4">
    <source>
        <dbReference type="Google" id="ProtNLM"/>
    </source>
</evidence>
<keyword evidence="1" id="KW-1133">Transmembrane helix</keyword>
<keyword evidence="3" id="KW-1185">Reference proteome</keyword>
<evidence type="ECO:0000313" key="3">
    <source>
        <dbReference type="Proteomes" id="UP000059188"/>
    </source>
</evidence>
<feature type="transmembrane region" description="Helical" evidence="1">
    <location>
        <begin position="438"/>
        <end position="461"/>
    </location>
</feature>
<organism evidence="2 3">
    <name type="scientific">Thanatephorus cucumeris (strain AG1-IB / isolate 7/3/14)</name>
    <name type="common">Lettuce bottom rot fungus</name>
    <name type="synonym">Rhizoctonia solani</name>
    <dbReference type="NCBI Taxonomy" id="1108050"/>
    <lineage>
        <taxon>Eukaryota</taxon>
        <taxon>Fungi</taxon>
        <taxon>Dikarya</taxon>
        <taxon>Basidiomycota</taxon>
        <taxon>Agaricomycotina</taxon>
        <taxon>Agaricomycetes</taxon>
        <taxon>Cantharellales</taxon>
        <taxon>Ceratobasidiaceae</taxon>
        <taxon>Rhizoctonia</taxon>
        <taxon>Rhizoctonia solani AG-1</taxon>
    </lineage>
</organism>
<dbReference type="EMBL" id="LN679105">
    <property type="protein sequence ID" value="CEL61615.1"/>
    <property type="molecule type" value="Genomic_DNA"/>
</dbReference>
<evidence type="ECO:0000313" key="2">
    <source>
        <dbReference type="EMBL" id="CEL61615.1"/>
    </source>
</evidence>
<evidence type="ECO:0000256" key="1">
    <source>
        <dbReference type="SAM" id="Phobius"/>
    </source>
</evidence>
<keyword evidence="1" id="KW-0812">Transmembrane</keyword>
<feature type="transmembrane region" description="Helical" evidence="1">
    <location>
        <begin position="31"/>
        <end position="56"/>
    </location>
</feature>
<dbReference type="AlphaFoldDB" id="A0A0B7FV99"/>
<protein>
    <recommendedName>
        <fullName evidence="4">Transmembrane protein</fullName>
    </recommendedName>
</protein>
<dbReference type="OrthoDB" id="3175721at2759"/>
<keyword evidence="1" id="KW-0472">Membrane</keyword>
<accession>A0A0B7FV99</accession>
<reference evidence="2 3" key="1">
    <citation type="submission" date="2014-11" db="EMBL/GenBank/DDBJ databases">
        <authorList>
            <person name="Wibberg Daniel"/>
        </authorList>
    </citation>
    <scope>NUCLEOTIDE SEQUENCE [LARGE SCALE GENOMIC DNA]</scope>
    <source>
        <strain evidence="2">Rhizoctonia solani AG1-IB 7/3/14</strain>
    </source>
</reference>
<gene>
    <name evidence="2" type="ORF">RSOLAG1IB_04365</name>
</gene>
<sequence>MDSPCLAMRSSYLGWITLTHAHEIPYNNRTLVLGFYLCSIILVSLLTVLNVALVGYDTKLVLHKDPNITQHNHWWSSDYLPEILRIRTSAGDCEVGKLNQGTTIKTNSSLPLFPYQFKSSYIFEDSNRIEGAKTVTRFVDGPYQGNPLSSCFVSDMGLYYEPWWQNFKAVATITCRPTDQLPRFFKFTTFYTASGIPYMRPDSTLEYFIVDVHPDKASLNFERWMDQYIDFDTDNTSRLNVLGVIDVLAGDLSQAGWLQFDLLNDTERVAMPSMGFFGWDLAEGERTLDDGSRLELLTPDIWYTEFSKNANRSMINFMIAIRDAIHLDLGHVVPDNIYLNKTAFNTYIKRNPLYMPVLEEYLRRYPESYPNELSICTWTRGCTPNSNITWTEILREDVGNLPHNNIILPIVEPDPAPISVIDMTYLCPTYVRKSWGDLLVSVFSATFSMYGTLYTIFSFIAPTLDSSPKPKDEEWIKS</sequence>